<dbReference type="OrthoDB" id="267048at2759"/>
<evidence type="ECO:0000256" key="7">
    <source>
        <dbReference type="ARBA" id="ARBA00022884"/>
    </source>
</evidence>
<dbReference type="SUPFAM" id="SSF54928">
    <property type="entry name" value="RNA-binding domain, RBD"/>
    <property type="match status" value="2"/>
</dbReference>
<dbReference type="FunFam" id="3.30.70.330:FF:000016">
    <property type="entry name" value="CUGBP Elav-like family member 1 isoform 2"/>
    <property type="match status" value="1"/>
</dbReference>
<proteinExistence type="inferred from homology"/>
<dbReference type="AlphaFoldDB" id="A0A6P4ZTT7"/>
<evidence type="ECO:0000256" key="4">
    <source>
        <dbReference type="ARBA" id="ARBA00022490"/>
    </source>
</evidence>
<comment type="similarity">
    <text evidence="3">Belongs to the CELF/BRUNOL family.</text>
</comment>
<evidence type="ECO:0000256" key="2">
    <source>
        <dbReference type="ARBA" id="ARBA00004496"/>
    </source>
</evidence>
<protein>
    <submittedName>
        <fullName evidence="13">CUGBP Elav-like family member 2 isoform X16</fullName>
    </submittedName>
</protein>
<organism evidence="12 13">
    <name type="scientific">Branchiostoma belcheri</name>
    <name type="common">Amphioxus</name>
    <dbReference type="NCBI Taxonomy" id="7741"/>
    <lineage>
        <taxon>Eukaryota</taxon>
        <taxon>Metazoa</taxon>
        <taxon>Chordata</taxon>
        <taxon>Cephalochordata</taxon>
        <taxon>Leptocardii</taxon>
        <taxon>Amphioxiformes</taxon>
        <taxon>Branchiostomatidae</taxon>
        <taxon>Branchiostoma</taxon>
    </lineage>
</organism>
<dbReference type="GO" id="GO:0005634">
    <property type="term" value="C:nucleus"/>
    <property type="evidence" value="ECO:0007669"/>
    <property type="project" value="UniProtKB-SubCell"/>
</dbReference>
<dbReference type="CDD" id="cd12636">
    <property type="entry name" value="RRM2_Bruno_like"/>
    <property type="match status" value="1"/>
</dbReference>
<evidence type="ECO:0000256" key="5">
    <source>
        <dbReference type="ARBA" id="ARBA00022664"/>
    </source>
</evidence>
<dbReference type="GeneID" id="109477421"/>
<dbReference type="InterPro" id="IPR000504">
    <property type="entry name" value="RRM_dom"/>
</dbReference>
<dbReference type="InterPro" id="IPR034199">
    <property type="entry name" value="CELF1/2_RRM3"/>
</dbReference>
<evidence type="ECO:0000256" key="3">
    <source>
        <dbReference type="ARBA" id="ARBA00009621"/>
    </source>
</evidence>
<evidence type="ECO:0000256" key="1">
    <source>
        <dbReference type="ARBA" id="ARBA00004123"/>
    </source>
</evidence>
<evidence type="ECO:0000256" key="6">
    <source>
        <dbReference type="ARBA" id="ARBA00022737"/>
    </source>
</evidence>
<dbReference type="Pfam" id="PF00076">
    <property type="entry name" value="RRM_1"/>
    <property type="match status" value="3"/>
</dbReference>
<dbReference type="FunFam" id="3.30.70.330:FF:000015">
    <property type="entry name" value="CUGBP Elav-like family member 1 isoform 2"/>
    <property type="match status" value="1"/>
</dbReference>
<dbReference type="PROSITE" id="PS50102">
    <property type="entry name" value="RRM"/>
    <property type="match status" value="3"/>
</dbReference>
<evidence type="ECO:0000256" key="8">
    <source>
        <dbReference type="ARBA" id="ARBA00023242"/>
    </source>
</evidence>
<evidence type="ECO:0000313" key="13">
    <source>
        <dbReference type="RefSeq" id="XP_019634367.1"/>
    </source>
</evidence>
<keyword evidence="8" id="KW-0539">Nucleus</keyword>
<dbReference type="Proteomes" id="UP000515135">
    <property type="component" value="Unplaced"/>
</dbReference>
<keyword evidence="6" id="KW-0677">Repeat</keyword>
<evidence type="ECO:0000313" key="12">
    <source>
        <dbReference type="Proteomes" id="UP000515135"/>
    </source>
</evidence>
<keyword evidence="5" id="KW-0507">mRNA processing</keyword>
<gene>
    <name evidence="13" type="primary">LOC109477421</name>
</gene>
<sequence length="553" mass="58979">MGTMSVATTIASMDKMNTTVPTEPDTDTIKMFVGQIPRSMDEKDLRQMFEEFGPVYQLNVLRDRATGQSRGCCFVTFYRRKDAIAAQNALHNLKTMPGMSHPIQMKPANNENRNANGECPVEERKLFVGMVSKKCNESDVRIMFAPYGTIEECTVLRDQNGQSRGCAFVTFSTRASALNAIKALHQSQTMEGCSSPLVVKFADTQKDKEQKRLQQLNAQAWSQMNALASLAALNPQYLASAVKPNIDNQMTSLSSQYLGSLGFNSVSDDHRHIFASSPSLLQQAALGNQAAFNQQLTAGDIRQLYTPTTGSSTGGDIRQLYTTTGTSSGGSYSSSSSPWDGSNLGAGGNTNTSALSGLGALAGLQGLGTPNSTLGLQALTGLSGMGSLNGTLGAATALTASGTAGNGVDPLSQAYSGIQQFAGMEPRQSNVGQNLATFPNGYGTAGQLGATAAGKQKEGEQQQGPEGANLFIYHLPQEFGDQDLMQTFMPFGNVISAKVFIDKQTNLSKCFGFVSYDNPVAAQAAIQAMNGFQIGMKRLKVQLKRPKDANKPY</sequence>
<dbReference type="GO" id="GO:0003723">
    <property type="term" value="F:RNA binding"/>
    <property type="evidence" value="ECO:0007669"/>
    <property type="project" value="UniProtKB-UniRule"/>
</dbReference>
<dbReference type="FunFam" id="3.30.70.330:FF:000013">
    <property type="entry name" value="CUGBP Elav-like family member 1 isoform 2"/>
    <property type="match status" value="1"/>
</dbReference>
<name>A0A6P4ZTT7_BRABE</name>
<keyword evidence="7 9" id="KW-0694">RNA-binding</keyword>
<dbReference type="Gene3D" id="3.30.70.330">
    <property type="match status" value="3"/>
</dbReference>
<dbReference type="GO" id="GO:0005737">
    <property type="term" value="C:cytoplasm"/>
    <property type="evidence" value="ECO:0007669"/>
    <property type="project" value="UniProtKB-SubCell"/>
</dbReference>
<feature type="compositionally biased region" description="Low complexity" evidence="10">
    <location>
        <begin position="321"/>
        <end position="337"/>
    </location>
</feature>
<evidence type="ECO:0000256" key="10">
    <source>
        <dbReference type="SAM" id="MobiDB-lite"/>
    </source>
</evidence>
<dbReference type="RefSeq" id="XP_019634367.1">
    <property type="nucleotide sequence ID" value="XM_019778808.1"/>
</dbReference>
<accession>A0A6P4ZTT7</accession>
<dbReference type="SMART" id="SM00360">
    <property type="entry name" value="RRM"/>
    <property type="match status" value="3"/>
</dbReference>
<feature type="domain" description="RRM" evidence="11">
    <location>
        <begin position="468"/>
        <end position="546"/>
    </location>
</feature>
<dbReference type="PANTHER" id="PTHR24012">
    <property type="entry name" value="RNA BINDING PROTEIN"/>
    <property type="match status" value="1"/>
</dbReference>
<evidence type="ECO:0000259" key="11">
    <source>
        <dbReference type="PROSITE" id="PS50102"/>
    </source>
</evidence>
<dbReference type="InterPro" id="IPR012677">
    <property type="entry name" value="Nucleotide-bd_a/b_plait_sf"/>
</dbReference>
<reference evidence="13" key="1">
    <citation type="submission" date="2025-08" db="UniProtKB">
        <authorList>
            <consortium name="RefSeq"/>
        </authorList>
    </citation>
    <scope>IDENTIFICATION</scope>
    <source>
        <tissue evidence="13">Gonad</tissue>
    </source>
</reference>
<dbReference type="CDD" id="cd12638">
    <property type="entry name" value="RRM3_CELF1_2"/>
    <property type="match status" value="1"/>
</dbReference>
<feature type="domain" description="RRM" evidence="11">
    <location>
        <begin position="29"/>
        <end position="110"/>
    </location>
</feature>
<keyword evidence="4" id="KW-0963">Cytoplasm</keyword>
<feature type="domain" description="RRM" evidence="11">
    <location>
        <begin position="124"/>
        <end position="204"/>
    </location>
</feature>
<keyword evidence="12" id="KW-1185">Reference proteome</keyword>
<dbReference type="GO" id="GO:0006397">
    <property type="term" value="P:mRNA processing"/>
    <property type="evidence" value="ECO:0007669"/>
    <property type="project" value="UniProtKB-KW"/>
</dbReference>
<evidence type="ECO:0000256" key="9">
    <source>
        <dbReference type="PROSITE-ProRule" id="PRU00176"/>
    </source>
</evidence>
<feature type="region of interest" description="Disordered" evidence="10">
    <location>
        <begin position="305"/>
        <end position="345"/>
    </location>
</feature>
<comment type="subcellular location">
    <subcellularLocation>
        <location evidence="2">Cytoplasm</location>
    </subcellularLocation>
    <subcellularLocation>
        <location evidence="1">Nucleus</location>
    </subcellularLocation>
</comment>
<dbReference type="InterPro" id="IPR035979">
    <property type="entry name" value="RBD_domain_sf"/>
</dbReference>